<evidence type="ECO:0000259" key="1">
    <source>
        <dbReference type="Pfam" id="PF04909"/>
    </source>
</evidence>
<dbReference type="EMBL" id="JACHMN010000003">
    <property type="protein sequence ID" value="MBB5873633.1"/>
    <property type="molecule type" value="Genomic_DNA"/>
</dbReference>
<gene>
    <name evidence="2" type="ORF">F4553_007067</name>
</gene>
<keyword evidence="3" id="KW-1185">Reference proteome</keyword>
<name>A0A841C3B9_9ACTN</name>
<keyword evidence="2" id="KW-0378">Hydrolase</keyword>
<dbReference type="InterPro" id="IPR032466">
    <property type="entry name" value="Metal_Hydrolase"/>
</dbReference>
<dbReference type="InterPro" id="IPR006680">
    <property type="entry name" value="Amidohydro-rel"/>
</dbReference>
<sequence>MTRIIDFHARLGAGPAALSRLYAAMDRHGINAAAVAAGGILPPEVLSRQLIDGSHVTTEPDNDAVLAAAEVSAGRLIPVYFANPHTGTGDYTARAGRFRGLELSPAVHGVPLTDPITDDFVQVAWRNGHSVYIVCIIRPGCGVADLADLAKRHPETNFVLGHGGASAIDFYGVNLIEPHPNILFETSGGYSSVLGYALRTLGPGRILFGTEHPLQDPGLELAKFAALGLAEADWHQIAEANAVRLLKEGDHE</sequence>
<dbReference type="Gene3D" id="3.20.20.140">
    <property type="entry name" value="Metal-dependent hydrolases"/>
    <property type="match status" value="1"/>
</dbReference>
<dbReference type="AlphaFoldDB" id="A0A841C3B9"/>
<reference evidence="2 3" key="1">
    <citation type="submission" date="2020-08" db="EMBL/GenBank/DDBJ databases">
        <title>Sequencing the genomes of 1000 actinobacteria strains.</title>
        <authorList>
            <person name="Klenk H.-P."/>
        </authorList>
    </citation>
    <scope>NUCLEOTIDE SEQUENCE [LARGE SCALE GENOMIC DNA]</scope>
    <source>
        <strain evidence="2 3">DSM 45362</strain>
    </source>
</reference>
<feature type="domain" description="Amidohydrolase-related" evidence="1">
    <location>
        <begin position="22"/>
        <end position="246"/>
    </location>
</feature>
<accession>A0A841C3B9</accession>
<evidence type="ECO:0000313" key="2">
    <source>
        <dbReference type="EMBL" id="MBB5873633.1"/>
    </source>
</evidence>
<dbReference type="RefSeq" id="WP_184845090.1">
    <property type="nucleotide sequence ID" value="NZ_JACHMN010000003.1"/>
</dbReference>
<dbReference type="Proteomes" id="UP000587527">
    <property type="component" value="Unassembled WGS sequence"/>
</dbReference>
<dbReference type="Pfam" id="PF04909">
    <property type="entry name" value="Amidohydro_2"/>
    <property type="match status" value="1"/>
</dbReference>
<protein>
    <submittedName>
        <fullName evidence="2">Putative TIM-barrel fold metal-dependent hydrolase</fullName>
    </submittedName>
</protein>
<dbReference type="SUPFAM" id="SSF51556">
    <property type="entry name" value="Metallo-dependent hydrolases"/>
    <property type="match status" value="1"/>
</dbReference>
<comment type="caution">
    <text evidence="2">The sequence shown here is derived from an EMBL/GenBank/DDBJ whole genome shotgun (WGS) entry which is preliminary data.</text>
</comment>
<proteinExistence type="predicted"/>
<evidence type="ECO:0000313" key="3">
    <source>
        <dbReference type="Proteomes" id="UP000587527"/>
    </source>
</evidence>
<organism evidence="2 3">
    <name type="scientific">Allocatelliglobosispora scoriae</name>
    <dbReference type="NCBI Taxonomy" id="643052"/>
    <lineage>
        <taxon>Bacteria</taxon>
        <taxon>Bacillati</taxon>
        <taxon>Actinomycetota</taxon>
        <taxon>Actinomycetes</taxon>
        <taxon>Micromonosporales</taxon>
        <taxon>Micromonosporaceae</taxon>
        <taxon>Allocatelliglobosispora</taxon>
    </lineage>
</organism>
<dbReference type="GO" id="GO:0016787">
    <property type="term" value="F:hydrolase activity"/>
    <property type="evidence" value="ECO:0007669"/>
    <property type="project" value="UniProtKB-KW"/>
</dbReference>